<dbReference type="Proteomes" id="UP000824469">
    <property type="component" value="Unassembled WGS sequence"/>
</dbReference>
<dbReference type="EMBL" id="JAHRHJ020000007">
    <property type="protein sequence ID" value="KAH9308433.1"/>
    <property type="molecule type" value="Genomic_DNA"/>
</dbReference>
<organism evidence="1 2">
    <name type="scientific">Taxus chinensis</name>
    <name type="common">Chinese yew</name>
    <name type="synonym">Taxus wallichiana var. chinensis</name>
    <dbReference type="NCBI Taxonomy" id="29808"/>
    <lineage>
        <taxon>Eukaryota</taxon>
        <taxon>Viridiplantae</taxon>
        <taxon>Streptophyta</taxon>
        <taxon>Embryophyta</taxon>
        <taxon>Tracheophyta</taxon>
        <taxon>Spermatophyta</taxon>
        <taxon>Pinopsida</taxon>
        <taxon>Pinidae</taxon>
        <taxon>Conifers II</taxon>
        <taxon>Cupressales</taxon>
        <taxon>Taxaceae</taxon>
        <taxon>Taxus</taxon>
    </lineage>
</organism>
<keyword evidence="2" id="KW-1185">Reference proteome</keyword>
<evidence type="ECO:0000313" key="2">
    <source>
        <dbReference type="Proteomes" id="UP000824469"/>
    </source>
</evidence>
<dbReference type="AlphaFoldDB" id="A0AA38KLP5"/>
<evidence type="ECO:0000313" key="1">
    <source>
        <dbReference type="EMBL" id="KAH9308433.1"/>
    </source>
</evidence>
<protein>
    <submittedName>
        <fullName evidence="1">Uncharacterized protein</fullName>
    </submittedName>
</protein>
<sequence length="72" mass="8397">RNMDKAAKIKALHEELKTKDAEIARITQERDLAHNKKNVFISFAEEIGDNVIRDRPHLDTRVLKTFPSVIHY</sequence>
<feature type="non-terminal residue" evidence="1">
    <location>
        <position position="72"/>
    </location>
</feature>
<gene>
    <name evidence="1" type="ORF">KI387_036344</name>
</gene>
<proteinExistence type="predicted"/>
<accession>A0AA38KLP5</accession>
<comment type="caution">
    <text evidence="1">The sequence shown here is derived from an EMBL/GenBank/DDBJ whole genome shotgun (WGS) entry which is preliminary data.</text>
</comment>
<reference evidence="1 2" key="1">
    <citation type="journal article" date="2021" name="Nat. Plants">
        <title>The Taxus genome provides insights into paclitaxel biosynthesis.</title>
        <authorList>
            <person name="Xiong X."/>
            <person name="Gou J."/>
            <person name="Liao Q."/>
            <person name="Li Y."/>
            <person name="Zhou Q."/>
            <person name="Bi G."/>
            <person name="Li C."/>
            <person name="Du R."/>
            <person name="Wang X."/>
            <person name="Sun T."/>
            <person name="Guo L."/>
            <person name="Liang H."/>
            <person name="Lu P."/>
            <person name="Wu Y."/>
            <person name="Zhang Z."/>
            <person name="Ro D.K."/>
            <person name="Shang Y."/>
            <person name="Huang S."/>
            <person name="Yan J."/>
        </authorList>
    </citation>
    <scope>NUCLEOTIDE SEQUENCE [LARGE SCALE GENOMIC DNA]</scope>
    <source>
        <strain evidence="1">Ta-2019</strain>
    </source>
</reference>
<feature type="non-terminal residue" evidence="1">
    <location>
        <position position="1"/>
    </location>
</feature>
<name>A0AA38KLP5_TAXCH</name>